<evidence type="ECO:0000259" key="1">
    <source>
        <dbReference type="Pfam" id="PF11929"/>
    </source>
</evidence>
<gene>
    <name evidence="2" type="ORF">TVAG_057160</name>
</gene>
<dbReference type="InterPro" id="IPR036770">
    <property type="entry name" value="Ankyrin_rpt-contain_sf"/>
</dbReference>
<reference evidence="2" key="1">
    <citation type="submission" date="2006-10" db="EMBL/GenBank/DDBJ databases">
        <authorList>
            <person name="Amadeo P."/>
            <person name="Zhao Q."/>
            <person name="Wortman J."/>
            <person name="Fraser-Liggett C."/>
            <person name="Carlton J."/>
        </authorList>
    </citation>
    <scope>NUCLEOTIDE SEQUENCE</scope>
    <source>
        <strain evidence="2">G3</strain>
    </source>
</reference>
<evidence type="ECO:0000313" key="2">
    <source>
        <dbReference type="EMBL" id="EAY06922.1"/>
    </source>
</evidence>
<dbReference type="KEGG" id="tva:4764805"/>
<protein>
    <recommendedName>
        <fullName evidence="1">DUF3447 domain-containing protein</fullName>
    </recommendedName>
</protein>
<dbReference type="PANTHER" id="PTHR24159:SF5">
    <property type="entry name" value="ANK_REP_REGION DOMAIN-CONTAINING PROTEIN"/>
    <property type="match status" value="1"/>
</dbReference>
<name>A2EKC4_TRIV3</name>
<dbReference type="Pfam" id="PF11929">
    <property type="entry name" value="DUF3447"/>
    <property type="match status" value="1"/>
</dbReference>
<feature type="domain" description="DUF3447" evidence="1">
    <location>
        <begin position="216"/>
        <end position="289"/>
    </location>
</feature>
<reference evidence="2" key="2">
    <citation type="journal article" date="2007" name="Science">
        <title>Draft genome sequence of the sexually transmitted pathogen Trichomonas vaginalis.</title>
        <authorList>
            <person name="Carlton J.M."/>
            <person name="Hirt R.P."/>
            <person name="Silva J.C."/>
            <person name="Delcher A.L."/>
            <person name="Schatz M."/>
            <person name="Zhao Q."/>
            <person name="Wortman J.R."/>
            <person name="Bidwell S.L."/>
            <person name="Alsmark U.C.M."/>
            <person name="Besteiro S."/>
            <person name="Sicheritz-Ponten T."/>
            <person name="Noel C.J."/>
            <person name="Dacks J.B."/>
            <person name="Foster P.G."/>
            <person name="Simillion C."/>
            <person name="Van de Peer Y."/>
            <person name="Miranda-Saavedra D."/>
            <person name="Barton G.J."/>
            <person name="Westrop G.D."/>
            <person name="Mueller S."/>
            <person name="Dessi D."/>
            <person name="Fiori P.L."/>
            <person name="Ren Q."/>
            <person name="Paulsen I."/>
            <person name="Zhang H."/>
            <person name="Bastida-Corcuera F.D."/>
            <person name="Simoes-Barbosa A."/>
            <person name="Brown M.T."/>
            <person name="Hayes R.D."/>
            <person name="Mukherjee M."/>
            <person name="Okumura C.Y."/>
            <person name="Schneider R."/>
            <person name="Smith A.J."/>
            <person name="Vanacova S."/>
            <person name="Villalvazo M."/>
            <person name="Haas B.J."/>
            <person name="Pertea M."/>
            <person name="Feldblyum T.V."/>
            <person name="Utterback T.R."/>
            <person name="Shu C.L."/>
            <person name="Osoegawa K."/>
            <person name="de Jong P.J."/>
            <person name="Hrdy I."/>
            <person name="Horvathova L."/>
            <person name="Zubacova Z."/>
            <person name="Dolezal P."/>
            <person name="Malik S.B."/>
            <person name="Logsdon J.M. Jr."/>
            <person name="Henze K."/>
            <person name="Gupta A."/>
            <person name="Wang C.C."/>
            <person name="Dunne R.L."/>
            <person name="Upcroft J.A."/>
            <person name="Upcroft P."/>
            <person name="White O."/>
            <person name="Salzberg S.L."/>
            <person name="Tang P."/>
            <person name="Chiu C.-H."/>
            <person name="Lee Y.-S."/>
            <person name="Embley T.M."/>
            <person name="Coombs G.H."/>
            <person name="Mottram J.C."/>
            <person name="Tachezy J."/>
            <person name="Fraser-Liggett C.M."/>
            <person name="Johnson P.J."/>
        </authorList>
    </citation>
    <scope>NUCLEOTIDE SEQUENCE [LARGE SCALE GENOMIC DNA]</scope>
    <source>
        <strain evidence="2">G3</strain>
    </source>
</reference>
<dbReference type="SUPFAM" id="SSF48403">
    <property type="entry name" value="Ankyrin repeat"/>
    <property type="match status" value="1"/>
</dbReference>
<dbReference type="PANTHER" id="PTHR24159">
    <property type="match status" value="1"/>
</dbReference>
<evidence type="ECO:0000313" key="3">
    <source>
        <dbReference type="Proteomes" id="UP000001542"/>
    </source>
</evidence>
<dbReference type="SMR" id="A2EKC4"/>
<dbReference type="Proteomes" id="UP000001542">
    <property type="component" value="Unassembled WGS sequence"/>
</dbReference>
<dbReference type="VEuPathDB" id="TrichDB:TVAGG3_0772550"/>
<dbReference type="AlphaFoldDB" id="A2EKC4"/>
<dbReference type="EMBL" id="DS113412">
    <property type="protein sequence ID" value="EAY06922.1"/>
    <property type="molecule type" value="Genomic_DNA"/>
</dbReference>
<dbReference type="RefSeq" id="XP_001319145.1">
    <property type="nucleotide sequence ID" value="XM_001319110.1"/>
</dbReference>
<keyword evidence="3" id="KW-1185">Reference proteome</keyword>
<dbReference type="InParanoid" id="A2EKC4"/>
<dbReference type="InterPro" id="IPR020683">
    <property type="entry name" value="DUF3447"/>
</dbReference>
<sequence>MEVPSGQKLFQDLPIPDSFVIYDEMETLILDGDEEQIPEIVKFIKENFNDNEYEQCYLTVINFCVMYPTRLRYFGLLYVQMMEKIGKYPITYTLVHLNIALARFVYLHNGYSLQQFQSCSYFTDLYAKYFGSDTTKGLSEDQLLKFYEDDTLQSIIFHDDIDKLVQVSSLPNFDFNQRLKLNDCHFNINFEVSLIGFACLYGSVQCFKYLKLSTSGISHDTAGYAIIGGNYEIIHICIREIGSGNILLTNAIQYHKNGIADWLLMNTPDLKATIDAALYGFNTRAVYFYITEPLRASTRFVKYDYDVTLAASIGYSLLLRYYVENNKKFFRSLWNDPMLSASMCRSFESIKILKDSGFKGNLIHIAAFGDDIELAKLFIKESSQKDMETAMESCIKVNAVNVARILFENGYVSNVHHHMPSSEMKALFDQYSKESNEEEDKNDEE</sequence>
<dbReference type="VEuPathDB" id="TrichDB:TVAG_057160"/>
<organism evidence="2 3">
    <name type="scientific">Trichomonas vaginalis (strain ATCC PRA-98 / G3)</name>
    <dbReference type="NCBI Taxonomy" id="412133"/>
    <lineage>
        <taxon>Eukaryota</taxon>
        <taxon>Metamonada</taxon>
        <taxon>Parabasalia</taxon>
        <taxon>Trichomonadida</taxon>
        <taxon>Trichomonadidae</taxon>
        <taxon>Trichomonas</taxon>
    </lineage>
</organism>
<accession>A2EKC4</accession>
<proteinExistence type="predicted"/>